<accession>A0A9X7YBB3</accession>
<dbReference type="InterPro" id="IPR001647">
    <property type="entry name" value="HTH_TetR"/>
</dbReference>
<sequence>MTIGDAASAGGRDEGSGRRRQILEIAAQLFARKGYRGTSMRDIGEQAGVLGGSLYHHIKSKDALFVELHNGALDAAEARIAAAVAAQADPWARLEAACASLLDIQLAADSLTMPMMNDFRTVPDGVRDQLVARRDRFEQLFRDLVAALPLPADIDRSLYRTLLLSQLNSAADWYRDGRLTRAQIAAQIVAIFRHDRL</sequence>
<evidence type="ECO:0000256" key="1">
    <source>
        <dbReference type="ARBA" id="ARBA00023125"/>
    </source>
</evidence>
<dbReference type="Gene3D" id="1.10.357.10">
    <property type="entry name" value="Tetracycline Repressor, domain 2"/>
    <property type="match status" value="1"/>
</dbReference>
<dbReference type="InterPro" id="IPR009057">
    <property type="entry name" value="Homeodomain-like_sf"/>
</dbReference>
<dbReference type="Gene3D" id="1.10.10.60">
    <property type="entry name" value="Homeodomain-like"/>
    <property type="match status" value="1"/>
</dbReference>
<dbReference type="Pfam" id="PF17932">
    <property type="entry name" value="TetR_C_24"/>
    <property type="match status" value="1"/>
</dbReference>
<dbReference type="InterPro" id="IPR050109">
    <property type="entry name" value="HTH-type_TetR-like_transc_reg"/>
</dbReference>
<dbReference type="AlphaFoldDB" id="A0A9X7YBB3"/>
<dbReference type="InterPro" id="IPR036271">
    <property type="entry name" value="Tet_transcr_reg_TetR-rel_C_sf"/>
</dbReference>
<dbReference type="PANTHER" id="PTHR30055:SF146">
    <property type="entry name" value="HTH-TYPE TRANSCRIPTIONAL DUAL REGULATOR CECR"/>
    <property type="match status" value="1"/>
</dbReference>
<reference evidence="4 5" key="1">
    <citation type="submission" date="2020-07" db="EMBL/GenBank/DDBJ databases">
        <title>Whole genome sequence of Sphingobium yanoikuyae A3.</title>
        <authorList>
            <person name="Han S.-S."/>
        </authorList>
    </citation>
    <scope>NUCLEOTIDE SEQUENCE [LARGE SCALE GENOMIC DNA]</scope>
    <source>
        <strain evidence="4 5">A3</strain>
    </source>
</reference>
<dbReference type="GO" id="GO:0000976">
    <property type="term" value="F:transcription cis-regulatory region binding"/>
    <property type="evidence" value="ECO:0007669"/>
    <property type="project" value="TreeGrafter"/>
</dbReference>
<organism evidence="4 5">
    <name type="scientific">Sphingobium yanoikuyae</name>
    <name type="common">Sphingomonas yanoikuyae</name>
    <dbReference type="NCBI Taxonomy" id="13690"/>
    <lineage>
        <taxon>Bacteria</taxon>
        <taxon>Pseudomonadati</taxon>
        <taxon>Pseudomonadota</taxon>
        <taxon>Alphaproteobacteria</taxon>
        <taxon>Sphingomonadales</taxon>
        <taxon>Sphingomonadaceae</taxon>
        <taxon>Sphingobium</taxon>
    </lineage>
</organism>
<evidence type="ECO:0000313" key="4">
    <source>
        <dbReference type="EMBL" id="QNG44305.1"/>
    </source>
</evidence>
<keyword evidence="1 2" id="KW-0238">DNA-binding</keyword>
<dbReference type="GO" id="GO:0003700">
    <property type="term" value="F:DNA-binding transcription factor activity"/>
    <property type="evidence" value="ECO:0007669"/>
    <property type="project" value="TreeGrafter"/>
</dbReference>
<evidence type="ECO:0000259" key="3">
    <source>
        <dbReference type="PROSITE" id="PS50977"/>
    </source>
</evidence>
<dbReference type="Proteomes" id="UP000515377">
    <property type="component" value="Chromosome"/>
</dbReference>
<protein>
    <submittedName>
        <fullName evidence="4">TetR/AcrR family transcriptional regulator</fullName>
    </submittedName>
</protein>
<evidence type="ECO:0000256" key="2">
    <source>
        <dbReference type="PROSITE-ProRule" id="PRU00335"/>
    </source>
</evidence>
<dbReference type="PANTHER" id="PTHR30055">
    <property type="entry name" value="HTH-TYPE TRANSCRIPTIONAL REGULATOR RUTR"/>
    <property type="match status" value="1"/>
</dbReference>
<dbReference type="PROSITE" id="PS50977">
    <property type="entry name" value="HTH_TETR_2"/>
    <property type="match status" value="1"/>
</dbReference>
<dbReference type="Pfam" id="PF00440">
    <property type="entry name" value="TetR_N"/>
    <property type="match status" value="1"/>
</dbReference>
<dbReference type="EMBL" id="CP060122">
    <property type="protein sequence ID" value="QNG44305.1"/>
    <property type="molecule type" value="Genomic_DNA"/>
</dbReference>
<evidence type="ECO:0000313" key="5">
    <source>
        <dbReference type="Proteomes" id="UP000515377"/>
    </source>
</evidence>
<dbReference type="PRINTS" id="PR00455">
    <property type="entry name" value="HTHTETR"/>
</dbReference>
<name>A0A9X7YBB3_SPHYA</name>
<dbReference type="SUPFAM" id="SSF46689">
    <property type="entry name" value="Homeodomain-like"/>
    <property type="match status" value="1"/>
</dbReference>
<proteinExistence type="predicted"/>
<gene>
    <name evidence="4" type="ORF">H3V42_20825</name>
</gene>
<feature type="DNA-binding region" description="H-T-H motif" evidence="2">
    <location>
        <begin position="39"/>
        <end position="58"/>
    </location>
</feature>
<dbReference type="RefSeq" id="WP_010338000.1">
    <property type="nucleotide sequence ID" value="NZ_JBCNKW010000021.1"/>
</dbReference>
<feature type="domain" description="HTH tetR-type" evidence="3">
    <location>
        <begin position="16"/>
        <end position="76"/>
    </location>
</feature>
<dbReference type="InterPro" id="IPR041490">
    <property type="entry name" value="KstR2_TetR_C"/>
</dbReference>
<dbReference type="SUPFAM" id="SSF48498">
    <property type="entry name" value="Tetracyclin repressor-like, C-terminal domain"/>
    <property type="match status" value="1"/>
</dbReference>